<dbReference type="OrthoDB" id="5318634at2"/>
<feature type="transmembrane region" description="Helical" evidence="8">
    <location>
        <begin position="77"/>
        <end position="99"/>
    </location>
</feature>
<evidence type="ECO:0000256" key="2">
    <source>
        <dbReference type="ARBA" id="ARBA00022475"/>
    </source>
</evidence>
<dbReference type="GO" id="GO:0016763">
    <property type="term" value="F:pentosyltransferase activity"/>
    <property type="evidence" value="ECO:0007669"/>
    <property type="project" value="TreeGrafter"/>
</dbReference>
<evidence type="ECO:0000256" key="1">
    <source>
        <dbReference type="ARBA" id="ARBA00004651"/>
    </source>
</evidence>
<dbReference type="GO" id="GO:0009103">
    <property type="term" value="P:lipopolysaccharide biosynthetic process"/>
    <property type="evidence" value="ECO:0007669"/>
    <property type="project" value="UniProtKB-ARBA"/>
</dbReference>
<evidence type="ECO:0000259" key="9">
    <source>
        <dbReference type="Pfam" id="PF13231"/>
    </source>
</evidence>
<reference evidence="10 11" key="1">
    <citation type="submission" date="2018-03" db="EMBL/GenBank/DDBJ databases">
        <title>Aquarubrobacter algicola gen. nov., sp. nov., a novel actinobacterium isolated from shallow eutrophic lake during the end of cyanobacterial harmful algal blooms.</title>
        <authorList>
            <person name="Chun S.J."/>
        </authorList>
    </citation>
    <scope>NUCLEOTIDE SEQUENCE [LARGE SCALE GENOMIC DNA]</scope>
    <source>
        <strain evidence="10 11">Seoho-28</strain>
    </source>
</reference>
<dbReference type="PANTHER" id="PTHR33908:SF11">
    <property type="entry name" value="MEMBRANE PROTEIN"/>
    <property type="match status" value="1"/>
</dbReference>
<feature type="transmembrane region" description="Helical" evidence="8">
    <location>
        <begin position="157"/>
        <end position="188"/>
    </location>
</feature>
<name>A0A2T4UFB0_9ACTN</name>
<evidence type="ECO:0000256" key="6">
    <source>
        <dbReference type="ARBA" id="ARBA00022989"/>
    </source>
</evidence>
<keyword evidence="6 8" id="KW-1133">Transmembrane helix</keyword>
<dbReference type="PANTHER" id="PTHR33908">
    <property type="entry name" value="MANNOSYLTRANSFERASE YKCB-RELATED"/>
    <property type="match status" value="1"/>
</dbReference>
<dbReference type="InterPro" id="IPR050297">
    <property type="entry name" value="LipidA_mod_glycosyltrf_83"/>
</dbReference>
<evidence type="ECO:0000313" key="11">
    <source>
        <dbReference type="Proteomes" id="UP000240739"/>
    </source>
</evidence>
<evidence type="ECO:0000256" key="4">
    <source>
        <dbReference type="ARBA" id="ARBA00022679"/>
    </source>
</evidence>
<proteinExistence type="predicted"/>
<dbReference type="Pfam" id="PF13231">
    <property type="entry name" value="PMT_2"/>
    <property type="match status" value="1"/>
</dbReference>
<evidence type="ECO:0000256" key="8">
    <source>
        <dbReference type="SAM" id="Phobius"/>
    </source>
</evidence>
<dbReference type="AlphaFoldDB" id="A0A2T4UFB0"/>
<feature type="transmembrane region" description="Helical" evidence="8">
    <location>
        <begin position="274"/>
        <end position="293"/>
    </location>
</feature>
<feature type="transmembrane region" description="Helical" evidence="8">
    <location>
        <begin position="129"/>
        <end position="145"/>
    </location>
</feature>
<dbReference type="InterPro" id="IPR038731">
    <property type="entry name" value="RgtA/B/C-like"/>
</dbReference>
<keyword evidence="2" id="KW-1003">Cell membrane</keyword>
<keyword evidence="5 8" id="KW-0812">Transmembrane</keyword>
<keyword evidence="4" id="KW-0808">Transferase</keyword>
<feature type="transmembrane region" description="Helical" evidence="8">
    <location>
        <begin position="106"/>
        <end position="123"/>
    </location>
</feature>
<gene>
    <name evidence="10" type="ORF">C7Y72_16030</name>
</gene>
<feature type="transmembrane region" description="Helical" evidence="8">
    <location>
        <begin position="305"/>
        <end position="323"/>
    </location>
</feature>
<organism evidence="10 11">
    <name type="scientific">Paraconexibacter algicola</name>
    <dbReference type="NCBI Taxonomy" id="2133960"/>
    <lineage>
        <taxon>Bacteria</taxon>
        <taxon>Bacillati</taxon>
        <taxon>Actinomycetota</taxon>
        <taxon>Thermoleophilia</taxon>
        <taxon>Solirubrobacterales</taxon>
        <taxon>Paraconexibacteraceae</taxon>
        <taxon>Paraconexibacter</taxon>
    </lineage>
</organism>
<feature type="transmembrane region" description="Helical" evidence="8">
    <location>
        <begin position="251"/>
        <end position="268"/>
    </location>
</feature>
<evidence type="ECO:0000256" key="3">
    <source>
        <dbReference type="ARBA" id="ARBA00022676"/>
    </source>
</evidence>
<protein>
    <recommendedName>
        <fullName evidence="9">Glycosyltransferase RgtA/B/C/D-like domain-containing protein</fullName>
    </recommendedName>
</protein>
<accession>A0A2T4UFB0</accession>
<sequence length="476" mass="48317">MDRRTRTTLLGLLLLAAALRFPTLGAQSYWADEAATVDVLRHPLGELLGAVRDQESTPPLYYLLAWVWTQPLGDSEAALRALSAVFGLATVPVAAAIGARLGGARAALAAAALVATSPLLVWFSQEARAYALLVLMAGASVLLLLRVLELPSRGRLLAWGACAGAALATHFFALFLVAGEVVWLAVALRADRRLLAMALAPPAVLGLALLPLALDQRSAGRASFIGEEPLGTRLAQVPKQLLVGYDAPGEVVAAVLAGLLALAALAGLRRAGGPVRALAAVAAASVLVPLLLVVAGDDYLVTRNLLAVAVPLLVLLAVGTAGLPPRAGTVVAVALATVGAATAIAVQVDDGSQRENWRDATAAFGHEATGRGRAIVVLPGSGRVAVEHYLPGARLLRRPEVVDGLVVLGVAGTSAGGRTDAPAPPGQVPGFAPPTVRRASTWSAAAYAPADPAGAAVDPGALGALGPGAVVLLQRP</sequence>
<keyword evidence="3" id="KW-0328">Glycosyltransferase</keyword>
<feature type="domain" description="Glycosyltransferase RgtA/B/C/D-like" evidence="9">
    <location>
        <begin position="57"/>
        <end position="197"/>
    </location>
</feature>
<dbReference type="EMBL" id="PYYB01000002">
    <property type="protein sequence ID" value="PTL56469.1"/>
    <property type="molecule type" value="Genomic_DNA"/>
</dbReference>
<dbReference type="GO" id="GO:0005886">
    <property type="term" value="C:plasma membrane"/>
    <property type="evidence" value="ECO:0007669"/>
    <property type="project" value="UniProtKB-SubCell"/>
</dbReference>
<evidence type="ECO:0000313" key="10">
    <source>
        <dbReference type="EMBL" id="PTL56469.1"/>
    </source>
</evidence>
<dbReference type="RefSeq" id="WP_107570188.1">
    <property type="nucleotide sequence ID" value="NZ_PYYB01000002.1"/>
</dbReference>
<comment type="subcellular location">
    <subcellularLocation>
        <location evidence="1">Cell membrane</location>
        <topology evidence="1">Multi-pass membrane protein</topology>
    </subcellularLocation>
</comment>
<feature type="transmembrane region" description="Helical" evidence="8">
    <location>
        <begin position="329"/>
        <end position="348"/>
    </location>
</feature>
<feature type="transmembrane region" description="Helical" evidence="8">
    <location>
        <begin position="194"/>
        <end position="214"/>
    </location>
</feature>
<evidence type="ECO:0000256" key="5">
    <source>
        <dbReference type="ARBA" id="ARBA00022692"/>
    </source>
</evidence>
<comment type="caution">
    <text evidence="10">The sequence shown here is derived from an EMBL/GenBank/DDBJ whole genome shotgun (WGS) entry which is preliminary data.</text>
</comment>
<evidence type="ECO:0000256" key="7">
    <source>
        <dbReference type="ARBA" id="ARBA00023136"/>
    </source>
</evidence>
<keyword evidence="11" id="KW-1185">Reference proteome</keyword>
<keyword evidence="7 8" id="KW-0472">Membrane</keyword>
<dbReference type="Proteomes" id="UP000240739">
    <property type="component" value="Unassembled WGS sequence"/>
</dbReference>